<dbReference type="GO" id="GO:0020037">
    <property type="term" value="F:heme binding"/>
    <property type="evidence" value="ECO:0007669"/>
    <property type="project" value="InterPro"/>
</dbReference>
<dbReference type="PANTHER" id="PTHR36195">
    <property type="entry name" value="DOMAIN PROTEIN, PUTATIVE (AFU_ORTHOLOGUE AFUA_5G01990)-RELATED-RELATED"/>
    <property type="match status" value="1"/>
</dbReference>
<dbReference type="Gene3D" id="2.40.180.10">
    <property type="entry name" value="Catalase core domain"/>
    <property type="match status" value="1"/>
</dbReference>
<dbReference type="InterPro" id="IPR020835">
    <property type="entry name" value="Catalase_sf"/>
</dbReference>
<accession>A0A8E2JT95</accession>
<sequence length="377" mass="42365">MASVTEKLSESYKAAKRAVSSAPSNDAYLAWDAPGVETVKLDEEVKAQAIAETMNRMQKHNFDKHRHAFRATHVKTQGIVKGKLSVLLDLPSHLRQGIFAEPGKTYDVAARYANEPVFLQPDQAAGPRGSSMKVFGVRGELLEDGNKSSPTQDFFFNNAPMIELTDIDTCLEIMQLREKHFDDPMTLKVKTALRTDAVKQTAPFLLPSTNLVSIDFYTQSAFRFGDFYGHIALFPADDAMTEKASEKVKSGQSSEALSEWLKEYLEKRGVKYHIKLQLGTDPAHHPTEDASVVWDEATAPYQTLGLLEFPPQNSFSPERRAFWEDHMLLDPWGGLAAHRPLGSINRLRKIVYRQSQQQRDRLNATKSWDVGSIDQIP</sequence>
<evidence type="ECO:0000313" key="2">
    <source>
        <dbReference type="Proteomes" id="UP000250140"/>
    </source>
</evidence>
<protein>
    <submittedName>
        <fullName evidence="1">Heme-dependent catalase</fullName>
    </submittedName>
</protein>
<reference evidence="1 2" key="1">
    <citation type="journal article" date="2016" name="Nat. Commun.">
        <title>Ectomycorrhizal ecology is imprinted in the genome of the dominant symbiotic fungus Cenococcum geophilum.</title>
        <authorList>
            <consortium name="DOE Joint Genome Institute"/>
            <person name="Peter M."/>
            <person name="Kohler A."/>
            <person name="Ohm R.A."/>
            <person name="Kuo A."/>
            <person name="Krutzmann J."/>
            <person name="Morin E."/>
            <person name="Arend M."/>
            <person name="Barry K.W."/>
            <person name="Binder M."/>
            <person name="Choi C."/>
            <person name="Clum A."/>
            <person name="Copeland A."/>
            <person name="Grisel N."/>
            <person name="Haridas S."/>
            <person name="Kipfer T."/>
            <person name="LaButti K."/>
            <person name="Lindquist E."/>
            <person name="Lipzen A."/>
            <person name="Maire R."/>
            <person name="Meier B."/>
            <person name="Mihaltcheva S."/>
            <person name="Molinier V."/>
            <person name="Murat C."/>
            <person name="Poggeler S."/>
            <person name="Quandt C.A."/>
            <person name="Sperisen C."/>
            <person name="Tritt A."/>
            <person name="Tisserant E."/>
            <person name="Crous P.W."/>
            <person name="Henrissat B."/>
            <person name="Nehls U."/>
            <person name="Egli S."/>
            <person name="Spatafora J.W."/>
            <person name="Grigoriev I.V."/>
            <person name="Martin F.M."/>
        </authorList>
    </citation>
    <scope>NUCLEOTIDE SEQUENCE [LARGE SCALE GENOMIC DNA]</scope>
    <source>
        <strain evidence="1 2">CBS 207.34</strain>
    </source>
</reference>
<dbReference type="Proteomes" id="UP000250140">
    <property type="component" value="Unassembled WGS sequence"/>
</dbReference>
<proteinExistence type="predicted"/>
<evidence type="ECO:0000313" key="1">
    <source>
        <dbReference type="EMBL" id="OCL08507.1"/>
    </source>
</evidence>
<dbReference type="AlphaFoldDB" id="A0A8E2JT95"/>
<keyword evidence="2" id="KW-1185">Reference proteome</keyword>
<dbReference type="PANTHER" id="PTHR36195:SF4">
    <property type="entry name" value="DOMAIN PROTEIN, PUTATIVE (AFU_ORTHOLOGUE AFUA_5G01990)-RELATED"/>
    <property type="match status" value="1"/>
</dbReference>
<dbReference type="EMBL" id="KV749644">
    <property type="protein sequence ID" value="OCL08507.1"/>
    <property type="molecule type" value="Genomic_DNA"/>
</dbReference>
<dbReference type="SUPFAM" id="SSF56634">
    <property type="entry name" value="Heme-dependent catalase-like"/>
    <property type="match status" value="1"/>
</dbReference>
<name>A0A8E2JT95_9PEZI</name>
<dbReference type="OrthoDB" id="3358373at2759"/>
<gene>
    <name evidence="1" type="ORF">AOQ84DRAFT_39047</name>
</gene>
<organism evidence="1 2">
    <name type="scientific">Glonium stellatum</name>
    <dbReference type="NCBI Taxonomy" id="574774"/>
    <lineage>
        <taxon>Eukaryota</taxon>
        <taxon>Fungi</taxon>
        <taxon>Dikarya</taxon>
        <taxon>Ascomycota</taxon>
        <taxon>Pezizomycotina</taxon>
        <taxon>Dothideomycetes</taxon>
        <taxon>Pleosporomycetidae</taxon>
        <taxon>Gloniales</taxon>
        <taxon>Gloniaceae</taxon>
        <taxon>Glonium</taxon>
    </lineage>
</organism>